<evidence type="ECO:0000256" key="1">
    <source>
        <dbReference type="ARBA" id="ARBA00007613"/>
    </source>
</evidence>
<dbReference type="InterPro" id="IPR010131">
    <property type="entry name" value="MdtP/NodT-like"/>
</dbReference>
<keyword evidence="2" id="KW-0564">Palmitate</keyword>
<keyword evidence="2" id="KW-1134">Transmembrane beta strand</keyword>
<sequence>MSLCRSLPIVSLLAAGLLLAACTVGPDYQRPAAPLPADFKHEQGWRTVPPQSWAASGEWWRAFDDPVLTGLLDQAAAANQTLAQAQARFRAAEARWADARSGYSPVLSASVEGQRRGSDESRSVVTGSTVRSGRITESYSAGFNLNWVPDLWGRVRRQVEADRAGLQASAADLAAVRLSMRVSLAQSYVRLRALDRQMALLRQTMEAYDRSLELTRNQYNAGIVARSDVIQAQTQSQSLRTELSDLRNQRAAEENAIAVLIGRAPSEFALAPADRLPTVPALPATLPGVLISRRPDVVVAERQVAAANARIGVARAAWLPELTLSASYGVEADRFGDLLDAPVRVWSVGPSLAQTLFDGGARRAANDLALAEYDEQVALYRQTVLESLQEVEDALAALRFLTRQSEQQDALLALARDNLRVVTNRYRAGMVTFLEVASAQDLALEAQRAQLRILADRLNASIRLAAAIGGGWDLDDPVVQTVVEPPRPWEDEAQ</sequence>
<dbReference type="PANTHER" id="PTHR30203">
    <property type="entry name" value="OUTER MEMBRANE CATION EFFLUX PROTEIN"/>
    <property type="match status" value="1"/>
</dbReference>
<gene>
    <name evidence="4" type="ORF">LL252_06510</name>
</gene>
<keyword evidence="2" id="KW-0449">Lipoprotein</keyword>
<dbReference type="Gene3D" id="2.20.200.10">
    <property type="entry name" value="Outer membrane efflux proteins (OEP)"/>
    <property type="match status" value="1"/>
</dbReference>
<comment type="subcellular location">
    <subcellularLocation>
        <location evidence="2">Cell outer membrane</location>
        <topology evidence="2">Lipid-anchor</topology>
    </subcellularLocation>
</comment>
<keyword evidence="2" id="KW-0812">Transmembrane</keyword>
<dbReference type="SUPFAM" id="SSF56954">
    <property type="entry name" value="Outer membrane efflux proteins (OEP)"/>
    <property type="match status" value="1"/>
</dbReference>
<dbReference type="PROSITE" id="PS51257">
    <property type="entry name" value="PROKAR_LIPOPROTEIN"/>
    <property type="match status" value="1"/>
</dbReference>
<keyword evidence="5" id="KW-1185">Reference proteome</keyword>
<evidence type="ECO:0000313" key="5">
    <source>
        <dbReference type="Proteomes" id="UP001108027"/>
    </source>
</evidence>
<comment type="similarity">
    <text evidence="1 2">Belongs to the outer membrane factor (OMF) (TC 1.B.17) family.</text>
</comment>
<keyword evidence="2" id="KW-0472">Membrane</keyword>
<evidence type="ECO:0000256" key="2">
    <source>
        <dbReference type="RuleBase" id="RU362097"/>
    </source>
</evidence>
<dbReference type="EMBL" id="JAJGNA010000005">
    <property type="protein sequence ID" value="MCC4308220.1"/>
    <property type="molecule type" value="Genomic_DNA"/>
</dbReference>
<dbReference type="InterPro" id="IPR003423">
    <property type="entry name" value="OMP_efflux"/>
</dbReference>
<name>A0A9Q3YNW8_9GAMM</name>
<evidence type="ECO:0000256" key="3">
    <source>
        <dbReference type="SAM" id="Coils"/>
    </source>
</evidence>
<dbReference type="GO" id="GO:0009279">
    <property type="term" value="C:cell outer membrane"/>
    <property type="evidence" value="ECO:0007669"/>
    <property type="project" value="UniProtKB-SubCell"/>
</dbReference>
<dbReference type="RefSeq" id="WP_228233483.1">
    <property type="nucleotide sequence ID" value="NZ_JAJGNA010000005.1"/>
</dbReference>
<dbReference type="GO" id="GO:0015562">
    <property type="term" value="F:efflux transmembrane transporter activity"/>
    <property type="evidence" value="ECO:0007669"/>
    <property type="project" value="InterPro"/>
</dbReference>
<feature type="coiled-coil region" evidence="3">
    <location>
        <begin position="191"/>
        <end position="256"/>
    </location>
</feature>
<accession>A0A9Q3YNW8</accession>
<dbReference type="Pfam" id="PF02321">
    <property type="entry name" value="OEP"/>
    <property type="match status" value="2"/>
</dbReference>
<feature type="coiled-coil region" evidence="3">
    <location>
        <begin position="68"/>
        <end position="95"/>
    </location>
</feature>
<dbReference type="Proteomes" id="UP001108027">
    <property type="component" value="Unassembled WGS sequence"/>
</dbReference>
<keyword evidence="2" id="KW-0732">Signal</keyword>
<dbReference type="Gene3D" id="1.20.1600.10">
    <property type="entry name" value="Outer membrane efflux proteins (OEP)"/>
    <property type="match status" value="1"/>
</dbReference>
<protein>
    <submittedName>
        <fullName evidence="4">Efflux transporter outer membrane subunit</fullName>
    </submittedName>
</protein>
<comment type="caution">
    <text evidence="4">The sequence shown here is derived from an EMBL/GenBank/DDBJ whole genome shotgun (WGS) entry which is preliminary data.</text>
</comment>
<evidence type="ECO:0000313" key="4">
    <source>
        <dbReference type="EMBL" id="MCC4308220.1"/>
    </source>
</evidence>
<organism evidence="4 5">
    <name type="scientific">Alloalcanivorax marinus</name>
    <dbReference type="NCBI Taxonomy" id="1177169"/>
    <lineage>
        <taxon>Bacteria</taxon>
        <taxon>Pseudomonadati</taxon>
        <taxon>Pseudomonadota</taxon>
        <taxon>Gammaproteobacteria</taxon>
        <taxon>Oceanospirillales</taxon>
        <taxon>Alcanivoracaceae</taxon>
        <taxon>Alloalcanivorax</taxon>
    </lineage>
</organism>
<dbReference type="PANTHER" id="PTHR30203:SF33">
    <property type="entry name" value="BLR4455 PROTEIN"/>
    <property type="match status" value="1"/>
</dbReference>
<feature type="chain" id="PRO_5040542251" evidence="2">
    <location>
        <begin position="21"/>
        <end position="494"/>
    </location>
</feature>
<dbReference type="AlphaFoldDB" id="A0A9Q3YNW8"/>
<feature type="signal peptide" evidence="2">
    <location>
        <begin position="1"/>
        <end position="20"/>
    </location>
</feature>
<dbReference type="NCBIfam" id="TIGR01845">
    <property type="entry name" value="outer_NodT"/>
    <property type="match status" value="1"/>
</dbReference>
<proteinExistence type="inferred from homology"/>
<reference evidence="4" key="1">
    <citation type="submission" date="2021-10" db="EMBL/GenBank/DDBJ databases">
        <title>The diversity and Nitrogen Metabolism of Culturable Nitrate-Utilizing Bacteria Within the Oxygen Minimum Zone of the Changjiang (Yangtze River)Estuary.</title>
        <authorList>
            <person name="Zhang D."/>
            <person name="Zheng J."/>
            <person name="Liu S."/>
            <person name="He W."/>
        </authorList>
    </citation>
    <scope>NUCLEOTIDE SEQUENCE</scope>
    <source>
        <strain evidence="4">FXH-223</strain>
    </source>
</reference>
<keyword evidence="3" id="KW-0175">Coiled coil</keyword>